<accession>A0A428TUR4</accession>
<sequence>MWSINPCSSSEFDRDRRGLAFYSVRFRLSLNLSSYIHRSTSKHHLFVLDSPRDESSCRPLRILILSRQGGKSKQKRSVKRHSRQLPRVSTPGFVMSNTTGQGNQPTEAASVPNPEASSPADDNNNTDNNSADNNSSAGNNSPTSANNPAPTSDSNDDNASATNNEPNDSATEASSPANSPSPTKASSAEETKNEPSTNDSKPSSTENKPETQATQSNAQPTTEESKPSPTSDNNDDSSSEDNQASASEITTSEILSTIVTVTGSKGPETSIVLVTAVRTQRVTATEASASATNSDDAEAIDSSKSNGGGGGLDQKSKVAIGVAVPIAAIALLALLGLFWWKKRKTRRQAEEERRKEVEDYAYNPNADPTIPAVGMADGGYEMREDGSSGYRGWGNTTIGSTGRKASTTMSGGVNGQAYSDVTSPTRGNFSDARSGEPLMDGSHSPEGEILGAMGPSAANNRGAEVHRGPSNASSSYSAAARSDASDPMGVPYGAGGSYYDQYTQNPYSDNVPQQAVIRDNPARRNTRIESPSHYPQQSAGISQNFLNSLTLTFALPHGAINTRWPPPLLFFWLFPL</sequence>
<feature type="compositionally biased region" description="Polar residues" evidence="1">
    <location>
        <begin position="95"/>
        <end position="107"/>
    </location>
</feature>
<dbReference type="AlphaFoldDB" id="A0A428TUR4"/>
<dbReference type="Proteomes" id="UP000287144">
    <property type="component" value="Unassembled WGS sequence"/>
</dbReference>
<evidence type="ECO:0000256" key="1">
    <source>
        <dbReference type="SAM" id="MobiDB-lite"/>
    </source>
</evidence>
<keyword evidence="2" id="KW-0472">Membrane</keyword>
<feature type="region of interest" description="Disordered" evidence="1">
    <location>
        <begin position="402"/>
        <end position="487"/>
    </location>
</feature>
<feature type="region of interest" description="Disordered" evidence="1">
    <location>
        <begin position="284"/>
        <end position="313"/>
    </location>
</feature>
<gene>
    <name evidence="3" type="ORF">CEP52_006051</name>
</gene>
<keyword evidence="2" id="KW-1133">Transmembrane helix</keyword>
<evidence type="ECO:0000313" key="4">
    <source>
        <dbReference type="Proteomes" id="UP000287144"/>
    </source>
</evidence>
<feature type="compositionally biased region" description="Polar residues" evidence="1">
    <location>
        <begin position="402"/>
        <end position="428"/>
    </location>
</feature>
<feature type="compositionally biased region" description="Polar residues" evidence="1">
    <location>
        <begin position="165"/>
        <end position="186"/>
    </location>
</feature>
<dbReference type="EMBL" id="NKCK01000050">
    <property type="protein sequence ID" value="RSM05800.1"/>
    <property type="molecule type" value="Genomic_DNA"/>
</dbReference>
<protein>
    <recommendedName>
        <fullName evidence="5">Serine-rich protein</fullName>
    </recommendedName>
</protein>
<feature type="region of interest" description="Disordered" evidence="1">
    <location>
        <begin position="65"/>
        <end position="250"/>
    </location>
</feature>
<feature type="transmembrane region" description="Helical" evidence="2">
    <location>
        <begin position="318"/>
        <end position="340"/>
    </location>
</feature>
<evidence type="ECO:0000256" key="2">
    <source>
        <dbReference type="SAM" id="Phobius"/>
    </source>
</evidence>
<keyword evidence="4" id="KW-1185">Reference proteome</keyword>
<feature type="compositionally biased region" description="Low complexity" evidence="1">
    <location>
        <begin position="470"/>
        <end position="482"/>
    </location>
</feature>
<feature type="compositionally biased region" description="Low complexity" evidence="1">
    <location>
        <begin position="116"/>
        <end position="164"/>
    </location>
</feature>
<evidence type="ECO:0000313" key="3">
    <source>
        <dbReference type="EMBL" id="RSM05800.1"/>
    </source>
</evidence>
<name>A0A428TUR4_9HYPO</name>
<feature type="compositionally biased region" description="Polar residues" evidence="1">
    <location>
        <begin position="194"/>
        <end position="230"/>
    </location>
</feature>
<keyword evidence="2" id="KW-0812">Transmembrane</keyword>
<comment type="caution">
    <text evidence="3">The sequence shown here is derived from an EMBL/GenBank/DDBJ whole genome shotgun (WGS) entry which is preliminary data.</text>
</comment>
<dbReference type="STRING" id="1325735.A0A428TUR4"/>
<proteinExistence type="predicted"/>
<feature type="compositionally biased region" description="Low complexity" evidence="1">
    <location>
        <begin position="284"/>
        <end position="294"/>
    </location>
</feature>
<reference evidence="3 4" key="1">
    <citation type="submission" date="2017-06" db="EMBL/GenBank/DDBJ databases">
        <title>Comparative genomic analysis of Ambrosia Fusariam Clade fungi.</title>
        <authorList>
            <person name="Stajich J.E."/>
            <person name="Carrillo J."/>
            <person name="Kijimoto T."/>
            <person name="Eskalen A."/>
            <person name="O'Donnell K."/>
            <person name="Kasson M."/>
        </authorList>
    </citation>
    <scope>NUCLEOTIDE SEQUENCE [LARGE SCALE GENOMIC DNA]</scope>
    <source>
        <strain evidence="3 4">NRRL62579</strain>
    </source>
</reference>
<evidence type="ECO:0008006" key="5">
    <source>
        <dbReference type="Google" id="ProtNLM"/>
    </source>
</evidence>
<organism evidence="3 4">
    <name type="scientific">Fusarium oligoseptatum</name>
    <dbReference type="NCBI Taxonomy" id="2604345"/>
    <lineage>
        <taxon>Eukaryota</taxon>
        <taxon>Fungi</taxon>
        <taxon>Dikarya</taxon>
        <taxon>Ascomycota</taxon>
        <taxon>Pezizomycotina</taxon>
        <taxon>Sordariomycetes</taxon>
        <taxon>Hypocreomycetidae</taxon>
        <taxon>Hypocreales</taxon>
        <taxon>Nectriaceae</taxon>
        <taxon>Fusarium</taxon>
        <taxon>Fusarium solani species complex</taxon>
    </lineage>
</organism>
<feature type="compositionally biased region" description="Basic residues" evidence="1">
    <location>
        <begin position="70"/>
        <end position="84"/>
    </location>
</feature>